<evidence type="ECO:0000313" key="2">
    <source>
        <dbReference type="EMBL" id="GAH64158.1"/>
    </source>
</evidence>
<feature type="non-terminal residue" evidence="2">
    <location>
        <position position="119"/>
    </location>
</feature>
<organism evidence="2">
    <name type="scientific">marine sediment metagenome</name>
    <dbReference type="NCBI Taxonomy" id="412755"/>
    <lineage>
        <taxon>unclassified sequences</taxon>
        <taxon>metagenomes</taxon>
        <taxon>ecological metagenomes</taxon>
    </lineage>
</organism>
<dbReference type="AlphaFoldDB" id="X1J304"/>
<protein>
    <recommendedName>
        <fullName evidence="1">CHAT domain-containing protein</fullName>
    </recommendedName>
</protein>
<evidence type="ECO:0000259" key="1">
    <source>
        <dbReference type="Pfam" id="PF12770"/>
    </source>
</evidence>
<comment type="caution">
    <text evidence="2">The sequence shown here is derived from an EMBL/GenBank/DDBJ whole genome shotgun (WGS) entry which is preliminary data.</text>
</comment>
<dbReference type="Pfam" id="PF12770">
    <property type="entry name" value="CHAT"/>
    <property type="match status" value="1"/>
</dbReference>
<reference evidence="2" key="1">
    <citation type="journal article" date="2014" name="Front. Microbiol.">
        <title>High frequency of phylogenetically diverse reductive dehalogenase-homologous genes in deep subseafloor sedimentary metagenomes.</title>
        <authorList>
            <person name="Kawai M."/>
            <person name="Futagami T."/>
            <person name="Toyoda A."/>
            <person name="Takaki Y."/>
            <person name="Nishi S."/>
            <person name="Hori S."/>
            <person name="Arai W."/>
            <person name="Tsubouchi T."/>
            <person name="Morono Y."/>
            <person name="Uchiyama I."/>
            <person name="Ito T."/>
            <person name="Fujiyama A."/>
            <person name="Inagaki F."/>
            <person name="Takami H."/>
        </authorList>
    </citation>
    <scope>NUCLEOTIDE SEQUENCE</scope>
    <source>
        <strain evidence="2">Expedition CK06-06</strain>
    </source>
</reference>
<accession>X1J304</accession>
<name>X1J304_9ZZZZ</name>
<sequence length="119" mass="13570">MLAFAPEYDANALSLLDKRELITRQKKYRKDLYPIPGVIEEVNAIKSLIPSDVYIGSDATETNFKKIAENYDILHLAMHTVIDNQDPMFSKLIFTLITDSLNDGLLNTHEIFSLKLKAR</sequence>
<dbReference type="EMBL" id="BARU01031831">
    <property type="protein sequence ID" value="GAH64158.1"/>
    <property type="molecule type" value="Genomic_DNA"/>
</dbReference>
<feature type="domain" description="CHAT" evidence="1">
    <location>
        <begin position="31"/>
        <end position="117"/>
    </location>
</feature>
<proteinExistence type="predicted"/>
<dbReference type="InterPro" id="IPR024983">
    <property type="entry name" value="CHAT_dom"/>
</dbReference>
<gene>
    <name evidence="2" type="ORF">S03H2_50292</name>
</gene>